<evidence type="ECO:0000256" key="6">
    <source>
        <dbReference type="ARBA" id="ARBA00022989"/>
    </source>
</evidence>
<keyword evidence="8 10" id="KW-0472">Membrane</keyword>
<dbReference type="Gene3D" id="2.60.40.1220">
    <property type="match status" value="1"/>
</dbReference>
<evidence type="ECO:0000259" key="12">
    <source>
        <dbReference type="Pfam" id="PF05425"/>
    </source>
</evidence>
<feature type="compositionally biased region" description="Low complexity" evidence="9">
    <location>
        <begin position="168"/>
        <end position="178"/>
    </location>
</feature>
<keyword evidence="7" id="KW-0186">Copper</keyword>
<dbReference type="PANTHER" id="PTHR34820">
    <property type="entry name" value="INNER MEMBRANE PROTEIN YEBZ"/>
    <property type="match status" value="1"/>
</dbReference>
<dbReference type="PANTHER" id="PTHR34820:SF4">
    <property type="entry name" value="INNER MEMBRANE PROTEIN YEBZ"/>
    <property type="match status" value="1"/>
</dbReference>
<comment type="subcellular location">
    <subcellularLocation>
        <location evidence="1">Cell membrane</location>
        <topology evidence="1">Multi-pass membrane protein</topology>
    </subcellularLocation>
</comment>
<keyword evidence="2" id="KW-1003">Cell membrane</keyword>
<feature type="domain" description="CopC" evidence="11">
    <location>
        <begin position="60"/>
        <end position="153"/>
    </location>
</feature>
<keyword evidence="14" id="KW-1185">Reference proteome</keyword>
<feature type="region of interest" description="Disordered" evidence="9">
    <location>
        <begin position="1"/>
        <end position="26"/>
    </location>
</feature>
<keyword evidence="4" id="KW-0479">Metal-binding</keyword>
<dbReference type="Pfam" id="PF04234">
    <property type="entry name" value="CopC"/>
    <property type="match status" value="1"/>
</dbReference>
<sequence>MTTRIDARRGSGLAGGSWTTHAVPAGRSRRAGPGVLVRGAAALALTMLALVLGAAPATAHTKLDSAAPADGTTHDGAPAAITLTYTLPVTPLGDTVVVTGPDGTVPVEVTQQQDGVVVVATPARKLTNGDYTVDWTVAAQDGHPLQGTVRFSVTGAPPDAAAGGGATGAPADPGPTADAGGGAEGGMPHEGSAGEDAGPVGSATSTIAALLARLGNAAALWGLLLAAGGLVFAGAVLRGTDRVDIPAALAAVRWTGALILAGLAVRLAARTVIVAQGDLAAVLSPGAYGDALAGPTRWVFLLQAAGALAIVAGTYRSVAGSWLAIAGTLLAGAGHVLDGHSITGAVPWLVVATDVAHLAAAAAWVGGMVMTGLVLRRRRREGRTLDAGLLGARFSVVAGVSVLVLGFAGVVLAVSVLERPAELWETEWGLFLLAKVAVVGLVGLVGAYSHFRLVPYMERPGRTARSALRSVSQMERTARFETALLAVVVLLTAWLVAASIHG</sequence>
<evidence type="ECO:0000256" key="9">
    <source>
        <dbReference type="SAM" id="MobiDB-lite"/>
    </source>
</evidence>
<accession>A0A3N4Z7Z7</accession>
<proteinExistence type="predicted"/>
<keyword evidence="5" id="KW-0732">Signal</keyword>
<feature type="transmembrane region" description="Helical" evidence="10">
    <location>
        <begin position="482"/>
        <end position="500"/>
    </location>
</feature>
<feature type="transmembrane region" description="Helical" evidence="10">
    <location>
        <begin position="298"/>
        <end position="315"/>
    </location>
</feature>
<feature type="transmembrane region" description="Helical" evidence="10">
    <location>
        <begin position="396"/>
        <end position="416"/>
    </location>
</feature>
<dbReference type="InterPro" id="IPR014755">
    <property type="entry name" value="Cu-Rt/internalin_Ig-like"/>
</dbReference>
<evidence type="ECO:0000256" key="7">
    <source>
        <dbReference type="ARBA" id="ARBA00023008"/>
    </source>
</evidence>
<dbReference type="AlphaFoldDB" id="A0A3N4Z7Z7"/>
<organism evidence="13 14">
    <name type="scientific">Myceligenerans xiligouense</name>
    <dbReference type="NCBI Taxonomy" id="253184"/>
    <lineage>
        <taxon>Bacteria</taxon>
        <taxon>Bacillati</taxon>
        <taxon>Actinomycetota</taxon>
        <taxon>Actinomycetes</taxon>
        <taxon>Micrococcales</taxon>
        <taxon>Promicromonosporaceae</taxon>
        <taxon>Myceligenerans</taxon>
    </lineage>
</organism>
<dbReference type="Proteomes" id="UP000280501">
    <property type="component" value="Unassembled WGS sequence"/>
</dbReference>
<feature type="transmembrane region" description="Helical" evidence="10">
    <location>
        <begin position="355"/>
        <end position="375"/>
    </location>
</feature>
<dbReference type="OrthoDB" id="5568545at2"/>
<feature type="transmembrane region" description="Helical" evidence="10">
    <location>
        <begin position="428"/>
        <end position="449"/>
    </location>
</feature>
<feature type="transmembrane region" description="Helical" evidence="10">
    <location>
        <begin position="218"/>
        <end position="237"/>
    </location>
</feature>
<feature type="region of interest" description="Disordered" evidence="9">
    <location>
        <begin position="153"/>
        <end position="200"/>
    </location>
</feature>
<comment type="caution">
    <text evidence="13">The sequence shown here is derived from an EMBL/GenBank/DDBJ whole genome shotgun (WGS) entry which is preliminary data.</text>
</comment>
<name>A0A3N4Z7Z7_9MICO</name>
<dbReference type="InterPro" id="IPR007348">
    <property type="entry name" value="CopC_dom"/>
</dbReference>
<keyword evidence="3 10" id="KW-0812">Transmembrane</keyword>
<dbReference type="InterPro" id="IPR014756">
    <property type="entry name" value="Ig_E-set"/>
</dbReference>
<evidence type="ECO:0000256" key="4">
    <source>
        <dbReference type="ARBA" id="ARBA00022723"/>
    </source>
</evidence>
<gene>
    <name evidence="13" type="ORF">EDD34_2621</name>
</gene>
<dbReference type="EMBL" id="RKQZ01000001">
    <property type="protein sequence ID" value="RPF21978.1"/>
    <property type="molecule type" value="Genomic_DNA"/>
</dbReference>
<evidence type="ECO:0000259" key="11">
    <source>
        <dbReference type="Pfam" id="PF04234"/>
    </source>
</evidence>
<reference evidence="13 14" key="1">
    <citation type="submission" date="2018-11" db="EMBL/GenBank/DDBJ databases">
        <title>Sequencing the genomes of 1000 actinobacteria strains.</title>
        <authorList>
            <person name="Klenk H.-P."/>
        </authorList>
    </citation>
    <scope>NUCLEOTIDE SEQUENCE [LARGE SCALE GENOMIC DNA]</scope>
    <source>
        <strain evidence="13 14">DSM 15700</strain>
    </source>
</reference>
<dbReference type="Pfam" id="PF05425">
    <property type="entry name" value="CopD"/>
    <property type="match status" value="1"/>
</dbReference>
<protein>
    <submittedName>
        <fullName evidence="13">Copper transport protein</fullName>
    </submittedName>
</protein>
<feature type="transmembrane region" description="Helical" evidence="10">
    <location>
        <begin position="322"/>
        <end position="343"/>
    </location>
</feature>
<evidence type="ECO:0000256" key="8">
    <source>
        <dbReference type="ARBA" id="ARBA00023136"/>
    </source>
</evidence>
<dbReference type="GO" id="GO:0005886">
    <property type="term" value="C:plasma membrane"/>
    <property type="evidence" value="ECO:0007669"/>
    <property type="project" value="UniProtKB-SubCell"/>
</dbReference>
<dbReference type="GO" id="GO:0005507">
    <property type="term" value="F:copper ion binding"/>
    <property type="evidence" value="ECO:0007669"/>
    <property type="project" value="InterPro"/>
</dbReference>
<evidence type="ECO:0000313" key="13">
    <source>
        <dbReference type="EMBL" id="RPF21978.1"/>
    </source>
</evidence>
<dbReference type="GO" id="GO:0042597">
    <property type="term" value="C:periplasmic space"/>
    <property type="evidence" value="ECO:0007669"/>
    <property type="project" value="InterPro"/>
</dbReference>
<evidence type="ECO:0000313" key="14">
    <source>
        <dbReference type="Proteomes" id="UP000280501"/>
    </source>
</evidence>
<evidence type="ECO:0000256" key="3">
    <source>
        <dbReference type="ARBA" id="ARBA00022692"/>
    </source>
</evidence>
<dbReference type="SUPFAM" id="SSF81296">
    <property type="entry name" value="E set domains"/>
    <property type="match status" value="1"/>
</dbReference>
<dbReference type="GO" id="GO:0006825">
    <property type="term" value="P:copper ion transport"/>
    <property type="evidence" value="ECO:0007669"/>
    <property type="project" value="InterPro"/>
</dbReference>
<evidence type="ECO:0000256" key="10">
    <source>
        <dbReference type="SAM" id="Phobius"/>
    </source>
</evidence>
<dbReference type="InterPro" id="IPR008457">
    <property type="entry name" value="Cu-R_CopD_dom"/>
</dbReference>
<keyword evidence="6 10" id="KW-1133">Transmembrane helix</keyword>
<feature type="domain" description="Copper resistance protein D" evidence="12">
    <location>
        <begin position="392"/>
        <end position="495"/>
    </location>
</feature>
<dbReference type="RefSeq" id="WP_123814960.1">
    <property type="nucleotide sequence ID" value="NZ_RKQZ01000001.1"/>
</dbReference>
<dbReference type="InterPro" id="IPR032694">
    <property type="entry name" value="CopC/D"/>
</dbReference>
<evidence type="ECO:0000256" key="1">
    <source>
        <dbReference type="ARBA" id="ARBA00004651"/>
    </source>
</evidence>
<feature type="transmembrane region" description="Helical" evidence="10">
    <location>
        <begin position="35"/>
        <end position="55"/>
    </location>
</feature>
<evidence type="ECO:0000256" key="2">
    <source>
        <dbReference type="ARBA" id="ARBA00022475"/>
    </source>
</evidence>
<feature type="transmembrane region" description="Helical" evidence="10">
    <location>
        <begin position="249"/>
        <end position="269"/>
    </location>
</feature>
<dbReference type="GO" id="GO:0046688">
    <property type="term" value="P:response to copper ion"/>
    <property type="evidence" value="ECO:0007669"/>
    <property type="project" value="InterPro"/>
</dbReference>
<evidence type="ECO:0000256" key="5">
    <source>
        <dbReference type="ARBA" id="ARBA00022729"/>
    </source>
</evidence>